<protein>
    <submittedName>
        <fullName evidence="1">Uncharacterized protein</fullName>
    </submittedName>
</protein>
<evidence type="ECO:0000313" key="2">
    <source>
        <dbReference type="Proteomes" id="UP000326780"/>
    </source>
</evidence>
<sequence length="78" mass="9297">MRRIEFGRLLMVGRAWIAPGIGDFEEAQVNFGEFFVIWDKLLGTFFDSRIELGDAEVGLRDLEYPRRYWPQLEPFKKR</sequence>
<evidence type="ECO:0000313" key="1">
    <source>
        <dbReference type="EMBL" id="QFZ81919.1"/>
    </source>
</evidence>
<dbReference type="RefSeq" id="WP_153280844.1">
    <property type="nucleotide sequence ID" value="NZ_CP045644.1"/>
</dbReference>
<dbReference type="EMBL" id="CP045644">
    <property type="protein sequence ID" value="QFZ81919.1"/>
    <property type="molecule type" value="Genomic_DNA"/>
</dbReference>
<organism evidence="1 2">
    <name type="scientific">Variovorax paradoxus</name>
    <dbReference type="NCBI Taxonomy" id="34073"/>
    <lineage>
        <taxon>Bacteria</taxon>
        <taxon>Pseudomonadati</taxon>
        <taxon>Pseudomonadota</taxon>
        <taxon>Betaproteobacteria</taxon>
        <taxon>Burkholderiales</taxon>
        <taxon>Comamonadaceae</taxon>
        <taxon>Variovorax</taxon>
    </lineage>
</organism>
<proteinExistence type="predicted"/>
<accession>A0A5Q0LXL5</accession>
<gene>
    <name evidence="1" type="ORF">GFK26_03655</name>
</gene>
<dbReference type="AlphaFoldDB" id="A0A5Q0LXL5"/>
<name>A0A5Q0LXL5_VARPD</name>
<reference evidence="1 2" key="1">
    <citation type="submission" date="2019-10" db="EMBL/GenBank/DDBJ databases">
        <title>Complete genome sequence of Variovorax paradoxus 5C-2.</title>
        <authorList>
            <person name="Gogoleva N.E."/>
            <person name="Balkin A.S."/>
        </authorList>
    </citation>
    <scope>NUCLEOTIDE SEQUENCE [LARGE SCALE GENOMIC DNA]</scope>
    <source>
        <strain evidence="1 2">5C-2</strain>
    </source>
</reference>
<dbReference type="Proteomes" id="UP000326780">
    <property type="component" value="Chromosome"/>
</dbReference>